<dbReference type="InterPro" id="IPR000073">
    <property type="entry name" value="AB_hydrolase_1"/>
</dbReference>
<dbReference type="GO" id="GO:0006508">
    <property type="term" value="P:proteolysis"/>
    <property type="evidence" value="ECO:0007669"/>
    <property type="project" value="UniProtKB-KW"/>
</dbReference>
<dbReference type="EC" id="3.4.11.5" evidence="3 7"/>
<evidence type="ECO:0000256" key="8">
    <source>
        <dbReference type="PIRSR" id="PIRSR005539-1"/>
    </source>
</evidence>
<evidence type="ECO:0000313" key="10">
    <source>
        <dbReference type="EMBL" id="GGE43645.1"/>
    </source>
</evidence>
<keyword evidence="7" id="KW-0031">Aminopeptidase</keyword>
<accession>A0A8J2YHR9</accession>
<dbReference type="InterPro" id="IPR002410">
    <property type="entry name" value="Peptidase_S33"/>
</dbReference>
<evidence type="ECO:0000259" key="9">
    <source>
        <dbReference type="Pfam" id="PF00561"/>
    </source>
</evidence>
<evidence type="ECO:0000256" key="6">
    <source>
        <dbReference type="ARBA" id="ARBA00029605"/>
    </source>
</evidence>
<reference evidence="10" key="2">
    <citation type="submission" date="2020-09" db="EMBL/GenBank/DDBJ databases">
        <authorList>
            <person name="Sun Q."/>
            <person name="Zhou Y."/>
        </authorList>
    </citation>
    <scope>NUCLEOTIDE SEQUENCE</scope>
    <source>
        <strain evidence="10">CGMCC 1.15371</strain>
    </source>
</reference>
<dbReference type="GO" id="GO:0016020">
    <property type="term" value="C:membrane"/>
    <property type="evidence" value="ECO:0007669"/>
    <property type="project" value="TreeGrafter"/>
</dbReference>
<dbReference type="InterPro" id="IPR005945">
    <property type="entry name" value="Pro_imino_pep"/>
</dbReference>
<dbReference type="PRINTS" id="PR00793">
    <property type="entry name" value="PROAMNOPTASE"/>
</dbReference>
<feature type="domain" description="AB hydrolase-1" evidence="9">
    <location>
        <begin position="28"/>
        <end position="274"/>
    </location>
</feature>
<evidence type="ECO:0000256" key="7">
    <source>
        <dbReference type="PIRNR" id="PIRNR005539"/>
    </source>
</evidence>
<protein>
    <recommendedName>
        <fullName evidence="4 7">Proline iminopeptidase</fullName>
        <shortName evidence="7">PIP</shortName>
        <ecNumber evidence="3 7">3.4.11.5</ecNumber>
    </recommendedName>
    <alternativeName>
        <fullName evidence="6 7">Prolyl aminopeptidase</fullName>
    </alternativeName>
</protein>
<evidence type="ECO:0000256" key="4">
    <source>
        <dbReference type="ARBA" id="ARBA00021843"/>
    </source>
</evidence>
<dbReference type="EMBL" id="BMIR01000010">
    <property type="protein sequence ID" value="GGE43645.1"/>
    <property type="molecule type" value="Genomic_DNA"/>
</dbReference>
<comment type="similarity">
    <text evidence="2 7">Belongs to the peptidase S33 family.</text>
</comment>
<keyword evidence="7" id="KW-0645">Protease</keyword>
<dbReference type="NCBIfam" id="TIGR01250">
    <property type="entry name" value="pro_imino_pep_2"/>
    <property type="match status" value="1"/>
</dbReference>
<reference evidence="10" key="1">
    <citation type="journal article" date="2014" name="Int. J. Syst. Evol. Microbiol.">
        <title>Complete genome sequence of Corynebacterium casei LMG S-19264T (=DSM 44701T), isolated from a smear-ripened cheese.</title>
        <authorList>
            <consortium name="US DOE Joint Genome Institute (JGI-PGF)"/>
            <person name="Walter F."/>
            <person name="Albersmeier A."/>
            <person name="Kalinowski J."/>
            <person name="Ruckert C."/>
        </authorList>
    </citation>
    <scope>NUCLEOTIDE SEQUENCE</scope>
    <source>
        <strain evidence="10">CGMCC 1.15371</strain>
    </source>
</reference>
<keyword evidence="11" id="KW-1185">Reference proteome</keyword>
<dbReference type="PANTHER" id="PTHR43798:SF33">
    <property type="entry name" value="HYDROLASE, PUTATIVE (AFU_ORTHOLOGUE AFUA_2G14860)-RELATED"/>
    <property type="match status" value="1"/>
</dbReference>
<keyword evidence="5 7" id="KW-0378">Hydrolase</keyword>
<evidence type="ECO:0000313" key="11">
    <source>
        <dbReference type="Proteomes" id="UP000628775"/>
    </source>
</evidence>
<evidence type="ECO:0000256" key="3">
    <source>
        <dbReference type="ARBA" id="ARBA00012568"/>
    </source>
</evidence>
<dbReference type="Proteomes" id="UP000628775">
    <property type="component" value="Unassembled WGS sequence"/>
</dbReference>
<dbReference type="InterPro" id="IPR050266">
    <property type="entry name" value="AB_hydrolase_sf"/>
</dbReference>
<comment type="function">
    <text evidence="7">Releases the N-terminal proline from various substrates.</text>
</comment>
<sequence length="298" mass="33839">MIAMEEGYISVTGGNIYYKKVGVGPKLPLILLHGGPGGTHRSMKALEALGDERTVIFYDQLGSGRSDHPTDPSLWHIERFVDELAQIREALDLQQLHILGHSWGTMLAASYLLTQPQGVHSIIFSGPCLSAPQWAKDQEEHRKALPVDVQKTLEKCEKLGMTDSEEYKAAVKVFNKHFVNRFGKKPKEPRPKEAQSNEEVYHTMWGPSEFYTTGNLKSFDVTDRLSEIRIPALFTCGRYDEATPATTESYSKKLPGSQLHVFEKSAHVPYIEEPEEYRRVIRQFLHDVEMNERRVKGL</sequence>
<feature type="active site" description="Nucleophile" evidence="8">
    <location>
        <position position="102"/>
    </location>
</feature>
<dbReference type="Pfam" id="PF00561">
    <property type="entry name" value="Abhydrolase_1"/>
    <property type="match status" value="1"/>
</dbReference>
<evidence type="ECO:0000256" key="5">
    <source>
        <dbReference type="ARBA" id="ARBA00022801"/>
    </source>
</evidence>
<dbReference type="Gene3D" id="3.40.50.1820">
    <property type="entry name" value="alpha/beta hydrolase"/>
    <property type="match status" value="1"/>
</dbReference>
<feature type="active site" evidence="8">
    <location>
        <position position="240"/>
    </location>
</feature>
<comment type="caution">
    <text evidence="10">The sequence shown here is derived from an EMBL/GenBank/DDBJ whole genome shotgun (WGS) entry which is preliminary data.</text>
</comment>
<comment type="catalytic activity">
    <reaction evidence="1 7">
        <text>Release of N-terminal proline from a peptide.</text>
        <dbReference type="EC" id="3.4.11.5"/>
    </reaction>
</comment>
<dbReference type="GO" id="GO:0004177">
    <property type="term" value="F:aminopeptidase activity"/>
    <property type="evidence" value="ECO:0007669"/>
    <property type="project" value="UniProtKB-KW"/>
</dbReference>
<dbReference type="PIRSF" id="PIRSF005539">
    <property type="entry name" value="Pept_S33_TRI_F1"/>
    <property type="match status" value="1"/>
</dbReference>
<dbReference type="AlphaFoldDB" id="A0A8J2YHR9"/>
<gene>
    <name evidence="10" type="primary">pip</name>
    <name evidence="10" type="ORF">GCM10011391_23030</name>
</gene>
<name>A0A8J2YHR9_9BACL</name>
<evidence type="ECO:0000256" key="2">
    <source>
        <dbReference type="ARBA" id="ARBA00010088"/>
    </source>
</evidence>
<feature type="active site" description="Proton donor" evidence="8">
    <location>
        <position position="267"/>
    </location>
</feature>
<proteinExistence type="inferred from homology"/>
<organism evidence="10 11">
    <name type="scientific">Pullulanibacillus camelliae</name>
    <dbReference type="NCBI Taxonomy" id="1707096"/>
    <lineage>
        <taxon>Bacteria</taxon>
        <taxon>Bacillati</taxon>
        <taxon>Bacillota</taxon>
        <taxon>Bacilli</taxon>
        <taxon>Bacillales</taxon>
        <taxon>Sporolactobacillaceae</taxon>
        <taxon>Pullulanibacillus</taxon>
    </lineage>
</organism>
<dbReference type="SUPFAM" id="SSF53474">
    <property type="entry name" value="alpha/beta-Hydrolases"/>
    <property type="match status" value="1"/>
</dbReference>
<dbReference type="InterPro" id="IPR029058">
    <property type="entry name" value="AB_hydrolase_fold"/>
</dbReference>
<dbReference type="PANTHER" id="PTHR43798">
    <property type="entry name" value="MONOACYLGLYCEROL LIPASE"/>
    <property type="match status" value="1"/>
</dbReference>
<evidence type="ECO:0000256" key="1">
    <source>
        <dbReference type="ARBA" id="ARBA00001585"/>
    </source>
</evidence>